<evidence type="ECO:0000259" key="1">
    <source>
        <dbReference type="Pfam" id="PF00899"/>
    </source>
</evidence>
<dbReference type="PANTHER" id="PTHR43267">
    <property type="entry name" value="TRNA THREONYLCARBAMOYLADENOSINE DEHYDRATASE"/>
    <property type="match status" value="1"/>
</dbReference>
<protein>
    <submittedName>
        <fullName evidence="2">Thiamine biosynthesis protein ThiF</fullName>
    </submittedName>
</protein>
<proteinExistence type="predicted"/>
<dbReference type="RefSeq" id="WP_244055384.1">
    <property type="nucleotide sequence ID" value="NZ_BQXH01000011.1"/>
</dbReference>
<accession>A0ABQ5JM53</accession>
<dbReference type="Pfam" id="PF00899">
    <property type="entry name" value="ThiF"/>
    <property type="match status" value="1"/>
</dbReference>
<evidence type="ECO:0000313" key="2">
    <source>
        <dbReference type="EMBL" id="GKS81641.1"/>
    </source>
</evidence>
<dbReference type="NCBIfam" id="NF006395">
    <property type="entry name" value="PRK08644.1"/>
    <property type="match status" value="1"/>
</dbReference>
<evidence type="ECO:0000313" key="3">
    <source>
        <dbReference type="Proteomes" id="UP001055149"/>
    </source>
</evidence>
<dbReference type="EMBL" id="BQXH01000011">
    <property type="protein sequence ID" value="GKS81641.1"/>
    <property type="molecule type" value="Genomic_DNA"/>
</dbReference>
<feature type="domain" description="THIF-type NAD/FAD binding fold" evidence="1">
    <location>
        <begin position="24"/>
        <end position="162"/>
    </location>
</feature>
<dbReference type="NCBIfam" id="TIGR02354">
    <property type="entry name" value="thiF_fam2"/>
    <property type="match status" value="1"/>
</dbReference>
<sequence length="213" mass="22953">MTELKLQGVPVNDVYTGMKERNVKDSTAKLAAAHVTIAGCGGLETNISLALTRIGVGHLTLIDFDEVELSNLNRQQFKFSQVGMPKVQAMKQNLQEVNPFVTVDAIQTEVTAENVPELFADADIICEAFDNPAAKALLLENASTEFPEKPLVMGTGMAGIHSSNEITTKHLRENLYIAGDGVSKGMEGLMAPRVMICAGHEANMITRLILGAE</sequence>
<dbReference type="InterPro" id="IPR035985">
    <property type="entry name" value="Ubiquitin-activating_enz"/>
</dbReference>
<dbReference type="Gene3D" id="3.40.50.720">
    <property type="entry name" value="NAD(P)-binding Rossmann-like Domain"/>
    <property type="match status" value="1"/>
</dbReference>
<dbReference type="InterPro" id="IPR045886">
    <property type="entry name" value="ThiF/MoeB/HesA"/>
</dbReference>
<organism evidence="2 3">
    <name type="scientific">Ligilactobacillus pabuli</name>
    <dbReference type="NCBI Taxonomy" id="2886039"/>
    <lineage>
        <taxon>Bacteria</taxon>
        <taxon>Bacillati</taxon>
        <taxon>Bacillota</taxon>
        <taxon>Bacilli</taxon>
        <taxon>Lactobacillales</taxon>
        <taxon>Lactobacillaceae</taxon>
        <taxon>Ligilactobacillus</taxon>
    </lineage>
</organism>
<dbReference type="PANTHER" id="PTHR43267:SF3">
    <property type="entry name" value="THIF PROTEIN"/>
    <property type="match status" value="1"/>
</dbReference>
<dbReference type="InterPro" id="IPR000594">
    <property type="entry name" value="ThiF_NAD_FAD-bd"/>
</dbReference>
<reference evidence="2" key="1">
    <citation type="journal article" date="2022" name="Int. J. Syst. Evol. Microbiol.">
        <title>A novel species of lactic acid bacteria, Ligilactobacillus pabuli sp. nov., isolated from alfalfa silage.</title>
        <authorList>
            <person name="Tohno M."/>
            <person name="Tanizawa Y."/>
            <person name="Sawada H."/>
            <person name="Sakamoto M."/>
            <person name="Ohkuma M."/>
            <person name="Kobayashi H."/>
        </authorList>
    </citation>
    <scope>NUCLEOTIDE SEQUENCE</scope>
    <source>
        <strain evidence="2">AF129</strain>
    </source>
</reference>
<name>A0ABQ5JM53_9LACO</name>
<dbReference type="Proteomes" id="UP001055149">
    <property type="component" value="Unassembled WGS sequence"/>
</dbReference>
<comment type="caution">
    <text evidence="2">The sequence shown here is derived from an EMBL/GenBank/DDBJ whole genome shotgun (WGS) entry which is preliminary data.</text>
</comment>
<keyword evidence="3" id="KW-1185">Reference proteome</keyword>
<dbReference type="SUPFAM" id="SSF69572">
    <property type="entry name" value="Activating enzymes of the ubiquitin-like proteins"/>
    <property type="match status" value="1"/>
</dbReference>
<gene>
    <name evidence="2" type="ORF">LPAF129_13270</name>
</gene>
<dbReference type="InterPro" id="IPR012729">
    <property type="entry name" value="ThiF_fam2"/>
</dbReference>